<dbReference type="InterPro" id="IPR021480">
    <property type="entry name" value="Zinc_ribbon_12"/>
</dbReference>
<organism evidence="3 4">
    <name type="scientific">Daucus carota subsp. sativus</name>
    <name type="common">Carrot</name>
    <dbReference type="NCBI Taxonomy" id="79200"/>
    <lineage>
        <taxon>Eukaryota</taxon>
        <taxon>Viridiplantae</taxon>
        <taxon>Streptophyta</taxon>
        <taxon>Embryophyta</taxon>
        <taxon>Tracheophyta</taxon>
        <taxon>Spermatophyta</taxon>
        <taxon>Magnoliopsida</taxon>
        <taxon>eudicotyledons</taxon>
        <taxon>Gunneridae</taxon>
        <taxon>Pentapetalae</taxon>
        <taxon>asterids</taxon>
        <taxon>campanulids</taxon>
        <taxon>Apiales</taxon>
        <taxon>Apiaceae</taxon>
        <taxon>Apioideae</taxon>
        <taxon>Scandiceae</taxon>
        <taxon>Daucinae</taxon>
        <taxon>Daucus</taxon>
        <taxon>Daucus sect. Daucus</taxon>
    </lineage>
</organism>
<accession>A0A175YNN2</accession>
<feature type="compositionally biased region" description="Basic and acidic residues" evidence="2">
    <location>
        <begin position="668"/>
        <end position="678"/>
    </location>
</feature>
<dbReference type="Gramene" id="KZM84860">
    <property type="protein sequence ID" value="KZM84860"/>
    <property type="gene ID" value="DCAR_027718"/>
</dbReference>
<evidence type="ECO:0000313" key="3">
    <source>
        <dbReference type="EMBL" id="WOH12268.1"/>
    </source>
</evidence>
<dbReference type="Proteomes" id="UP000077755">
    <property type="component" value="Chromosome 8"/>
</dbReference>
<dbReference type="OMA" id="HEEVEYY"/>
<gene>
    <name evidence="3" type="ORF">DCAR_0831770</name>
</gene>
<dbReference type="PANTHER" id="PTHR31105:SF42">
    <property type="entry name" value="OS02G0258300 PROTEIN"/>
    <property type="match status" value="1"/>
</dbReference>
<feature type="compositionally biased region" description="Basic and acidic residues" evidence="2">
    <location>
        <begin position="583"/>
        <end position="622"/>
    </location>
</feature>
<reference evidence="3" key="1">
    <citation type="journal article" date="2016" name="Nat. Genet.">
        <title>A high-quality carrot genome assembly provides new insights into carotenoid accumulation and asterid genome evolution.</title>
        <authorList>
            <person name="Iorizzo M."/>
            <person name="Ellison S."/>
            <person name="Senalik D."/>
            <person name="Zeng P."/>
            <person name="Satapoomin P."/>
            <person name="Huang J."/>
            <person name="Bowman M."/>
            <person name="Iovene M."/>
            <person name="Sanseverino W."/>
            <person name="Cavagnaro P."/>
            <person name="Yildiz M."/>
            <person name="Macko-Podgorni A."/>
            <person name="Moranska E."/>
            <person name="Grzebelus E."/>
            <person name="Grzebelus D."/>
            <person name="Ashrafi H."/>
            <person name="Zheng Z."/>
            <person name="Cheng S."/>
            <person name="Spooner D."/>
            <person name="Van Deynze A."/>
            <person name="Simon P."/>
        </authorList>
    </citation>
    <scope>NUCLEOTIDE SEQUENCE</scope>
    <source>
        <tissue evidence="3">Leaf</tissue>
    </source>
</reference>
<feature type="coiled-coil region" evidence="1">
    <location>
        <begin position="183"/>
        <end position="210"/>
    </location>
</feature>
<feature type="compositionally biased region" description="Polar residues" evidence="2">
    <location>
        <begin position="650"/>
        <end position="667"/>
    </location>
</feature>
<feature type="compositionally biased region" description="Basic and acidic residues" evidence="2">
    <location>
        <begin position="211"/>
        <end position="225"/>
    </location>
</feature>
<sequence>MDVLKGRLGSCPSCGYLLPHHFSLDHCASCGAAFPGERVLMIDRFLEKSEEERGRDGDDNGGVIQASSIIEKDNNDDVDLISGKERLFSATSYTGSSSALSVGDSELLGEFVSGREDTVGLSSNRNSRFKNYGYGEGMRQSRIPTDYGIDPNVDSFENDSRDTAYQLEDIRQRFNGLDGLTKVDSSEHDRAELVRKLNELKDQLSRLDNAVEHPIRSTGTDERKVRSPPNLYYGQEPSIPESSASLYNLKMQHPSRDRHDLRPLYHDRQKPFQHDQSYDVHAPRHVPYENLQHKDAYRPQMARPPPHQSFNQYLPWTNPDHFNGPSTDFSEDAPTSLPHETFFHQHGCSCSQCYSKSRKVPQKVPSPPNGNYYQLGNPIANGSLYSIPKNLAPPLDSQDPQPLTRNLRDLDTGNGAYVQLQKRRLVIGHENKRVFHPIAGGAPIVTCPICFELLKLPRKLMLVENNERKMCCGGCSTIVLCELDRKGIVISVLEKSNQSSERDDHSAEKLSENIRVSVSNSDAGVTNSESKDYNSSGYTYQLTDKESNLSQDDRHSDAAETRQESSLSFSSFSEDEILQDSETVQRVDLKSVKPPSKDNEFPLQEHHDNELNSAISKDEKGGKGKRSYMGKLFQKLTNSRRNSAKDVTAASETDISSDAYMNSGVTQDSREENIEEEHPKIKKRTESIFSGLREYRSEDFSDSILSMEFEESYVYVNGQNIPQLAVKKAEKLAGPIEPGEYWYDFQAGFWGVMGHPCLGIIAPYINAFNYPMPEGCAAGNTGVFVNGRELNQGDLNKLATRGLPVTKHNSYIMKISGKVLDAETREVLYNLGKLAPTVQRARRGFGMKVPKSLRNDQESG</sequence>
<feature type="region of interest" description="Disordered" evidence="2">
    <location>
        <begin position="639"/>
        <end position="678"/>
    </location>
</feature>
<feature type="region of interest" description="Disordered" evidence="2">
    <location>
        <begin position="518"/>
        <end position="626"/>
    </location>
</feature>
<dbReference type="AlphaFoldDB" id="A0A175YNN2"/>
<protein>
    <submittedName>
        <fullName evidence="3">Uncharacterized protein</fullName>
    </submittedName>
</protein>
<feature type="compositionally biased region" description="Basic and acidic residues" evidence="2">
    <location>
        <begin position="543"/>
        <end position="563"/>
    </location>
</feature>
<proteinExistence type="predicted"/>
<keyword evidence="4" id="KW-1185">Reference proteome</keyword>
<evidence type="ECO:0000256" key="2">
    <source>
        <dbReference type="SAM" id="MobiDB-lite"/>
    </source>
</evidence>
<keyword evidence="1" id="KW-0175">Coiled coil</keyword>
<name>A0A175YNN2_DAUCS</name>
<evidence type="ECO:0000256" key="1">
    <source>
        <dbReference type="SAM" id="Coils"/>
    </source>
</evidence>
<feature type="region of interest" description="Disordered" evidence="2">
    <location>
        <begin position="211"/>
        <end position="240"/>
    </location>
</feature>
<dbReference type="InterPro" id="IPR040244">
    <property type="entry name" value="EDR4-like"/>
</dbReference>
<dbReference type="EMBL" id="CP093350">
    <property type="protein sequence ID" value="WOH12268.1"/>
    <property type="molecule type" value="Genomic_DNA"/>
</dbReference>
<dbReference type="GO" id="GO:1900150">
    <property type="term" value="P:regulation of defense response to fungus"/>
    <property type="evidence" value="ECO:0007669"/>
    <property type="project" value="InterPro"/>
</dbReference>
<evidence type="ECO:0000313" key="4">
    <source>
        <dbReference type="Proteomes" id="UP000077755"/>
    </source>
</evidence>
<dbReference type="Pfam" id="PF11331">
    <property type="entry name" value="Zn_ribbon_12"/>
    <property type="match status" value="1"/>
</dbReference>
<feature type="compositionally biased region" description="Polar residues" evidence="2">
    <location>
        <begin position="518"/>
        <end position="542"/>
    </location>
</feature>
<reference evidence="3" key="2">
    <citation type="submission" date="2022-03" db="EMBL/GenBank/DDBJ databases">
        <title>Draft title - Genomic analysis of global carrot germplasm unveils the trajectory of domestication and the origin of high carotenoid orange carrot.</title>
        <authorList>
            <person name="Iorizzo M."/>
            <person name="Ellison S."/>
            <person name="Senalik D."/>
            <person name="Macko-Podgorni A."/>
            <person name="Grzebelus D."/>
            <person name="Bostan H."/>
            <person name="Rolling W."/>
            <person name="Curaba J."/>
            <person name="Simon P."/>
        </authorList>
    </citation>
    <scope>NUCLEOTIDE SEQUENCE</scope>
    <source>
        <tissue evidence="3">Leaf</tissue>
    </source>
</reference>
<dbReference type="PANTHER" id="PTHR31105">
    <property type="entry name" value="EXTRA-LARGE G-PROTEIN-LIKE"/>
    <property type="match status" value="1"/>
</dbReference>